<sequence length="85" mass="9390">MIHAEARICYTKSKLFSGKCFYKHQINNCKIACKLEKFTNGKCIHGTCYCSKKCGTTGGHPAPRTPPSDNEEHNGGGDEYAPPMH</sequence>
<keyword evidence="4" id="KW-1185">Reference proteome</keyword>
<feature type="region of interest" description="Disordered" evidence="1">
    <location>
        <begin position="55"/>
        <end position="85"/>
    </location>
</feature>
<dbReference type="EMBL" id="BMAC01000577">
    <property type="protein sequence ID" value="GFP99520.1"/>
    <property type="molecule type" value="Genomic_DNA"/>
</dbReference>
<evidence type="ECO:0000313" key="4">
    <source>
        <dbReference type="Proteomes" id="UP000653305"/>
    </source>
</evidence>
<gene>
    <name evidence="3" type="ORF">PHJA_002096100</name>
</gene>
<name>A0A830CIF4_9LAMI</name>
<evidence type="ECO:0000313" key="3">
    <source>
        <dbReference type="EMBL" id="GFP99520.1"/>
    </source>
</evidence>
<protein>
    <recommendedName>
        <fullName evidence="2">Knottins-like domain-containing protein</fullName>
    </recommendedName>
</protein>
<dbReference type="GO" id="GO:0006952">
    <property type="term" value="P:defense response"/>
    <property type="evidence" value="ECO:0007669"/>
    <property type="project" value="InterPro"/>
</dbReference>
<proteinExistence type="predicted"/>
<dbReference type="Proteomes" id="UP000653305">
    <property type="component" value="Unassembled WGS sequence"/>
</dbReference>
<dbReference type="InterPro" id="IPR003614">
    <property type="entry name" value="Knottins"/>
</dbReference>
<dbReference type="Gene3D" id="3.30.30.10">
    <property type="entry name" value="Knottin, scorpion toxin-like"/>
    <property type="match status" value="1"/>
</dbReference>
<comment type="caution">
    <text evidence="3">The sequence shown here is derived from an EMBL/GenBank/DDBJ whole genome shotgun (WGS) entry which is preliminary data.</text>
</comment>
<dbReference type="InterPro" id="IPR036574">
    <property type="entry name" value="Scorpion_toxin-like_sf"/>
</dbReference>
<dbReference type="OrthoDB" id="683455at2759"/>
<feature type="domain" description="Knottins-like" evidence="2">
    <location>
        <begin position="8"/>
        <end position="54"/>
    </location>
</feature>
<accession>A0A830CIF4</accession>
<dbReference type="SUPFAM" id="SSF57095">
    <property type="entry name" value="Scorpion toxin-like"/>
    <property type="match status" value="1"/>
</dbReference>
<evidence type="ECO:0000256" key="1">
    <source>
        <dbReference type="SAM" id="MobiDB-lite"/>
    </source>
</evidence>
<dbReference type="AlphaFoldDB" id="A0A830CIF4"/>
<evidence type="ECO:0000259" key="2">
    <source>
        <dbReference type="SMART" id="SM00505"/>
    </source>
</evidence>
<reference evidence="3" key="1">
    <citation type="submission" date="2020-07" db="EMBL/GenBank/DDBJ databases">
        <title>Ethylene signaling mediates host invasion by parasitic plants.</title>
        <authorList>
            <person name="Yoshida S."/>
        </authorList>
    </citation>
    <scope>NUCLEOTIDE SEQUENCE</scope>
    <source>
        <strain evidence="3">Okayama</strain>
    </source>
</reference>
<dbReference type="SMART" id="SM00505">
    <property type="entry name" value="Knot1"/>
    <property type="match status" value="1"/>
</dbReference>
<dbReference type="Pfam" id="PF00304">
    <property type="entry name" value="Gamma-thionin"/>
    <property type="match status" value="1"/>
</dbReference>
<organism evidence="3 4">
    <name type="scientific">Phtheirospermum japonicum</name>
    <dbReference type="NCBI Taxonomy" id="374723"/>
    <lineage>
        <taxon>Eukaryota</taxon>
        <taxon>Viridiplantae</taxon>
        <taxon>Streptophyta</taxon>
        <taxon>Embryophyta</taxon>
        <taxon>Tracheophyta</taxon>
        <taxon>Spermatophyta</taxon>
        <taxon>Magnoliopsida</taxon>
        <taxon>eudicotyledons</taxon>
        <taxon>Gunneridae</taxon>
        <taxon>Pentapetalae</taxon>
        <taxon>asterids</taxon>
        <taxon>lamiids</taxon>
        <taxon>Lamiales</taxon>
        <taxon>Orobanchaceae</taxon>
        <taxon>Orobanchaceae incertae sedis</taxon>
        <taxon>Phtheirospermum</taxon>
    </lineage>
</organism>